<keyword evidence="18" id="KW-0238">DNA-binding</keyword>
<dbReference type="Gene3D" id="3.30.70.270">
    <property type="match status" value="1"/>
</dbReference>
<dbReference type="InterPro" id="IPR045358">
    <property type="entry name" value="Ty3_capsid"/>
</dbReference>
<dbReference type="FunFam" id="3.30.420.10:FF:000032">
    <property type="entry name" value="Retrovirus-related Pol polyprotein from transposon 297-like Protein"/>
    <property type="match status" value="1"/>
</dbReference>
<keyword evidence="19" id="KW-0233">DNA recombination</keyword>
<dbReference type="Pfam" id="PF00098">
    <property type="entry name" value="zf-CCHC"/>
    <property type="match status" value="1"/>
</dbReference>
<proteinExistence type="predicted"/>
<dbReference type="InterPro" id="IPR012337">
    <property type="entry name" value="RNaseH-like_sf"/>
</dbReference>
<evidence type="ECO:0000256" key="11">
    <source>
        <dbReference type="ARBA" id="ARBA00022777"/>
    </source>
</evidence>
<dbReference type="Pfam" id="PF17917">
    <property type="entry name" value="RT_RNaseH"/>
    <property type="match status" value="1"/>
</dbReference>
<keyword evidence="12" id="KW-0378">Hydrolase</keyword>
<dbReference type="SUPFAM" id="SSF53098">
    <property type="entry name" value="Ribonuclease H-like"/>
    <property type="match status" value="1"/>
</dbReference>
<evidence type="ECO:0000256" key="4">
    <source>
        <dbReference type="ARBA" id="ARBA00022679"/>
    </source>
</evidence>
<gene>
    <name evidence="28" type="ORF">SSX86_010453</name>
</gene>
<keyword evidence="5" id="KW-0548">Nucleotidyltransferase</keyword>
<dbReference type="SUPFAM" id="SSF56672">
    <property type="entry name" value="DNA/RNA polymerases"/>
    <property type="match status" value="1"/>
</dbReference>
<reference evidence="28 29" key="1">
    <citation type="submission" date="2024-04" db="EMBL/GenBank/DDBJ databases">
        <title>The reference genome of an endangered Asteraceae, Deinandra increscens subsp. villosa, native to the Central Coast of California.</title>
        <authorList>
            <person name="Guilliams M."/>
            <person name="Hasenstab-Lehman K."/>
            <person name="Meyer R."/>
            <person name="Mcevoy S."/>
        </authorList>
    </citation>
    <scope>NUCLEOTIDE SEQUENCE [LARGE SCALE GENOMIC DNA]</scope>
    <source>
        <tissue evidence="28">Leaf</tissue>
    </source>
</reference>
<feature type="domain" description="CCHC-type" evidence="25">
    <location>
        <begin position="335"/>
        <end position="351"/>
    </location>
</feature>
<dbReference type="GO" id="GO:0004190">
    <property type="term" value="F:aspartic-type endopeptidase activity"/>
    <property type="evidence" value="ECO:0007669"/>
    <property type="project" value="UniProtKB-KW"/>
</dbReference>
<evidence type="ECO:0000256" key="22">
    <source>
        <dbReference type="SAM" id="MobiDB-lite"/>
    </source>
</evidence>
<dbReference type="InterPro" id="IPR036397">
    <property type="entry name" value="RNaseH_sf"/>
</dbReference>
<evidence type="ECO:0000313" key="28">
    <source>
        <dbReference type="EMBL" id="KAK9070054.1"/>
    </source>
</evidence>
<evidence type="ECO:0000256" key="12">
    <source>
        <dbReference type="ARBA" id="ARBA00022801"/>
    </source>
</evidence>
<feature type="region of interest" description="Disordered" evidence="22">
    <location>
        <begin position="39"/>
        <end position="58"/>
    </location>
</feature>
<evidence type="ECO:0000256" key="20">
    <source>
        <dbReference type="PROSITE-ProRule" id="PRU00047"/>
    </source>
</evidence>
<evidence type="ECO:0000256" key="19">
    <source>
        <dbReference type="ARBA" id="ARBA00023172"/>
    </source>
</evidence>
<dbReference type="GO" id="GO:0004674">
    <property type="term" value="F:protein serine/threonine kinase activity"/>
    <property type="evidence" value="ECO:0007669"/>
    <property type="project" value="UniProtKB-KW"/>
</dbReference>
<dbReference type="InterPro" id="IPR056924">
    <property type="entry name" value="SH3_Tf2-1"/>
</dbReference>
<dbReference type="Gene3D" id="3.30.420.10">
    <property type="entry name" value="Ribonuclease H-like superfamily/Ribonuclease H"/>
    <property type="match status" value="2"/>
</dbReference>
<evidence type="ECO:0000313" key="29">
    <source>
        <dbReference type="Proteomes" id="UP001408789"/>
    </source>
</evidence>
<keyword evidence="9" id="KW-0064">Aspartyl protease</keyword>
<dbReference type="Gene3D" id="1.10.340.70">
    <property type="match status" value="1"/>
</dbReference>
<evidence type="ECO:0000256" key="5">
    <source>
        <dbReference type="ARBA" id="ARBA00022695"/>
    </source>
</evidence>
<dbReference type="Pfam" id="PF08284">
    <property type="entry name" value="RVP_2"/>
    <property type="match status" value="1"/>
</dbReference>
<dbReference type="InterPro" id="IPR021109">
    <property type="entry name" value="Peptidase_aspartic_dom_sf"/>
</dbReference>
<dbReference type="PROSITE" id="PS50158">
    <property type="entry name" value="ZF_CCHC"/>
    <property type="match status" value="1"/>
</dbReference>
<evidence type="ECO:0000259" key="25">
    <source>
        <dbReference type="PROSITE" id="PS50158"/>
    </source>
</evidence>
<evidence type="ECO:0000259" key="27">
    <source>
        <dbReference type="PROSITE" id="PS50994"/>
    </source>
</evidence>
<dbReference type="InterPro" id="IPR041373">
    <property type="entry name" value="RT_RNaseH"/>
</dbReference>
<dbReference type="InterPro" id="IPR001245">
    <property type="entry name" value="Ser-Thr/Tyr_kinase_cat_dom"/>
</dbReference>
<feature type="domain" description="Reverse transcriptase" evidence="26">
    <location>
        <begin position="598"/>
        <end position="777"/>
    </location>
</feature>
<accession>A0AAP0D809</accession>
<dbReference type="PROSITE" id="PS50011">
    <property type="entry name" value="PROTEIN_KINASE_DOM"/>
    <property type="match status" value="1"/>
</dbReference>
<feature type="transmembrane region" description="Helical" evidence="23">
    <location>
        <begin position="1752"/>
        <end position="1775"/>
    </location>
</feature>
<keyword evidence="23" id="KW-0472">Membrane</keyword>
<dbReference type="InterPro" id="IPR008271">
    <property type="entry name" value="Ser/Thr_kinase_AS"/>
</dbReference>
<evidence type="ECO:0000256" key="16">
    <source>
        <dbReference type="ARBA" id="ARBA00022918"/>
    </source>
</evidence>
<dbReference type="InterPro" id="IPR041588">
    <property type="entry name" value="Integrase_H2C2"/>
</dbReference>
<dbReference type="GO" id="GO:0006310">
    <property type="term" value="P:DNA recombination"/>
    <property type="evidence" value="ECO:0007669"/>
    <property type="project" value="UniProtKB-KW"/>
</dbReference>
<dbReference type="GO" id="GO:0006508">
    <property type="term" value="P:proteolysis"/>
    <property type="evidence" value="ECO:0007669"/>
    <property type="project" value="UniProtKB-KW"/>
</dbReference>
<keyword evidence="11" id="KW-0418">Kinase</keyword>
<dbReference type="FunFam" id="3.10.10.10:FF:000007">
    <property type="entry name" value="Retrovirus-related Pol polyprotein from transposon 17.6-like Protein"/>
    <property type="match status" value="1"/>
</dbReference>
<keyword evidence="23" id="KW-1133">Transmembrane helix</keyword>
<dbReference type="PROSITE" id="PS00107">
    <property type="entry name" value="PROTEIN_KINASE_ATP"/>
    <property type="match status" value="1"/>
</dbReference>
<dbReference type="FunFam" id="3.30.200.20:FF:000299">
    <property type="entry name" value="Receptor-like serine/threonine-protein kinase ALE2"/>
    <property type="match status" value="1"/>
</dbReference>
<sequence length="2170" mass="245304">MATEADLGTHDLEAGFPTTQEELTRIISQRVEAALADRNVNAGQEHVPRDRGSGGQTNGCSYKTFQGCNPRSFTGLEGPLDIIRWIEKMESVMAISGCNANQKVMYATCSFHDEALTWWNAQVKALGEEVANKLSWEELKEMLLREYCPRQEIQKLETEFWNHKMVDAGIREYTTRFMDLARLVPRMVTPEYARIERYIWGLVPQIRSMVTSANPSTIQEAISLAKSLTDDAVREGILGKKGESSKTLDPESRRKRRFRRQGKNERNKRNKESGQVFAAAVDKKAEEVNPKPPCKTCGKNHGGVCKKCTRCHRFRHLLQDCFAKIPTEEDRRSGKCFNCGEVGHLSRDCTKPRGQNNRGRAFEMGAGAAREDPTVVTGTFLVNNHYAYVLFDTGADLSFVSKKFRPLLGIKASKLNKKYSIELANGDLIETTEVLRKCSMTLGDRSFDIDLLPVNLGSFDIVVGMDWLSKNGAEIICSDKVIRIPLSEGKMLTIQGDKGGAKAQVISVMKMRKMLRKNYPAFLVNVMDTKAKTRKLEEIPVVREYSDVFPEDLLGLPPNRQIEFKIDLIPGSAPIAKSPYRLAPSEMQELSTQLQELLDKGFIRPSYSPWGAPVLFVKKKDGSFRMCIDYRELNKLTIKNRYPLPRIDDLFDQLQGSTYYSKIDLRSGYHQLRVADEDIPKTAFRTRYGHYEFLVMPFGLTNAPAIFMDLMNRVFKSYLDKFVIVFIDDILIYSRTKEDHEKHLGIVLDILRQEKLYAKFSKCDFWMREVHFLGHVINEKGIHVDPSKIEAVKNWETPKSPTEKDRKYEWTRKQEDAFQLLKQKLCSAPILSLPEGTDGFVVYCDASKLGLGCVLMQHDKVIAYASRQLKVHEKNYTTHDLELGAVVFALKIWRHYLYGTKCTIFTDHKSLQHIFNQKELNMRQRRWMELLNDYDCEIKYHPGKANVVADALSRKERAKPLRVRALGLTIQRNLSEQIRNAQREALKEHYLRNEGLRGLECELEPKADGINYFMNRIWIPKYKNLRSLILDEAHKSKYSIHPGATKMYKDLREYYWWPNMKGDIAIYVSKCLTCSKVKAEHKKPPGLLQQPEIPVWKWENIAMDFVTKLPRTTSGNDTVWVIVDRLTKSAHFIPIKEKTDAETLAKLYLKEIVARHGVPISIISDRDGRFTARFWQSFQEKMGTRLDMSTSYHPQTDGQSERTIQTLEDMLRACAIDFGGNWDTHLPLAEFSYNNSYHSSIKAAPFEALYGRKCRSPLCWAEIGERQLTGPEVIQETTDQIALIRERLKAAADRQKSYADNRRRPLVFKEGDRVMLKVSPWKGIIRFGKRGKLSPRYIGPFEIIARIGPVAYRLLLPPELEGVHDVFHVSNLKKCLSDETLIIPSGEVQIDNKLRFSEEPVEVLDWKVQKLRRSRIKLVKVRWNSKYGPEFTWERLDQMEKKYPQLFRQKQKDLNCSFPSVPPVMSEAVKSLAVSNRTGSINNILCFLLRRLLILYVVVFTVHADFTVQPRRRLSDHGSPKIVLTLAEPPNYGPLATFSHPPSSLQLSKSSMRKSEMIAPVSGFTSRLLAEIAPSQSSAGTLPPGFAQPPLSPHAFVDCCGPITVLKRDTEGCHCVYPIKLDILLVNVSSSPNWNLFLQQFATQLGLRVSQIELINFYLLSLSRLNISMDITPHTGISFTSSEASQINSSLSTHKVQLDPNLVGGYDLLNLTWFKPIAPAPAPHVATPPTKPPPSTPSSPTSSDTSSGGKHLSLILVVGIGAGILTVAVICVLVLCSCASRRRKPESLLKETAKPRTMESLQTVGSFQHPTSTRFLTYEELKEATNNFEHASILGEGGFGRVFKGVLSDGTHVAIKRLSSGGQQGGKEFLVEVEMLSRLHHRNLVKLVGYHSNRDNSENLLCYELVPNGSLEAWLHGPLGVNCPLDWETRMKIALDAARGLAYLHEDSQPCVIHRDFKASNILLESNFNAKVADFGLAKQAPEGIATYLSTRVMGTFGYVAPEYAMTGHLLVKSDVYSYGVVLLELLTGRRPVDMTQPSGEENLVSWSRPILRDKDRMEELADPKLGGKYPIEDLARVCTIAGACVASEANQRPTMGEVVQSLKMVQRVTEYQDTSATNTRPAQKQSSTTFESDGTSSIFSSGPYSGLSAFDHDNISRTALFSEDLHEGR</sequence>
<dbReference type="InterPro" id="IPR000719">
    <property type="entry name" value="Prot_kinase_dom"/>
</dbReference>
<dbReference type="SUPFAM" id="SSF57756">
    <property type="entry name" value="Retrovirus zinc finger-like domains"/>
    <property type="match status" value="1"/>
</dbReference>
<dbReference type="FunFam" id="1.10.510.10:FF:000051">
    <property type="entry name" value="Receptor-like serine/threonine-protein kinase ALE2"/>
    <property type="match status" value="1"/>
</dbReference>
<keyword evidence="29" id="KW-1185">Reference proteome</keyword>
<dbReference type="SMART" id="SM00343">
    <property type="entry name" value="ZnF_C2HC"/>
    <property type="match status" value="2"/>
</dbReference>
<dbReference type="Pfam" id="PF24626">
    <property type="entry name" value="SH3_Tf2-1"/>
    <property type="match status" value="1"/>
</dbReference>
<dbReference type="CDD" id="cd14066">
    <property type="entry name" value="STKc_IRAK"/>
    <property type="match status" value="1"/>
</dbReference>
<keyword evidence="13 21" id="KW-0067">ATP-binding</keyword>
<dbReference type="SUPFAM" id="SSF50630">
    <property type="entry name" value="Acid proteases"/>
    <property type="match status" value="1"/>
</dbReference>
<keyword evidence="14" id="KW-0460">Magnesium</keyword>
<dbReference type="Gene3D" id="4.10.60.10">
    <property type="entry name" value="Zinc finger, CCHC-type"/>
    <property type="match status" value="1"/>
</dbReference>
<evidence type="ECO:0000256" key="2">
    <source>
        <dbReference type="ARBA" id="ARBA00022527"/>
    </source>
</evidence>
<comment type="caution">
    <text evidence="28">The sequence shown here is derived from an EMBL/GenBank/DDBJ whole genome shotgun (WGS) entry which is preliminary data.</text>
</comment>
<dbReference type="InterPro" id="IPR001584">
    <property type="entry name" value="Integrase_cat-core"/>
</dbReference>
<keyword evidence="6" id="KW-0540">Nuclease</keyword>
<keyword evidence="16" id="KW-0695">RNA-directed DNA polymerase</keyword>
<evidence type="ECO:0000256" key="6">
    <source>
        <dbReference type="ARBA" id="ARBA00022722"/>
    </source>
</evidence>
<dbReference type="Pfam" id="PF07714">
    <property type="entry name" value="PK_Tyr_Ser-Thr"/>
    <property type="match status" value="1"/>
</dbReference>
<dbReference type="PANTHER" id="PTHR37984">
    <property type="entry name" value="PROTEIN CBG26694"/>
    <property type="match status" value="1"/>
</dbReference>
<evidence type="ECO:0000256" key="21">
    <source>
        <dbReference type="PROSITE-ProRule" id="PRU10141"/>
    </source>
</evidence>
<keyword evidence="7" id="KW-0479">Metal-binding</keyword>
<evidence type="ECO:0000256" key="1">
    <source>
        <dbReference type="ARBA" id="ARBA00012493"/>
    </source>
</evidence>
<dbReference type="EC" id="2.7.7.49" evidence="1"/>
<dbReference type="InterPro" id="IPR036875">
    <property type="entry name" value="Znf_CCHC_sf"/>
</dbReference>
<evidence type="ECO:0000256" key="9">
    <source>
        <dbReference type="ARBA" id="ARBA00022750"/>
    </source>
</evidence>
<dbReference type="Pfam" id="PF17921">
    <property type="entry name" value="Integrase_H2C2"/>
    <property type="match status" value="1"/>
</dbReference>
<feature type="compositionally biased region" description="Basic and acidic residues" evidence="22">
    <location>
        <begin position="239"/>
        <end position="252"/>
    </location>
</feature>
<dbReference type="GO" id="GO:0003887">
    <property type="term" value="F:DNA-directed DNA polymerase activity"/>
    <property type="evidence" value="ECO:0007669"/>
    <property type="project" value="UniProtKB-KW"/>
</dbReference>
<dbReference type="PROSITE" id="PS00108">
    <property type="entry name" value="PROTEIN_KINASE_ST"/>
    <property type="match status" value="1"/>
</dbReference>
<dbReference type="GO" id="GO:0004519">
    <property type="term" value="F:endonuclease activity"/>
    <property type="evidence" value="ECO:0007669"/>
    <property type="project" value="UniProtKB-KW"/>
</dbReference>
<evidence type="ECO:0000256" key="8">
    <source>
        <dbReference type="ARBA" id="ARBA00022741"/>
    </source>
</evidence>
<feature type="domain" description="Protein kinase" evidence="24">
    <location>
        <begin position="1828"/>
        <end position="2106"/>
    </location>
</feature>
<feature type="region of interest" description="Disordered" evidence="22">
    <location>
        <begin position="239"/>
        <end position="275"/>
    </location>
</feature>
<dbReference type="Gene3D" id="3.10.10.10">
    <property type="entry name" value="HIV Type 1 Reverse Transcriptase, subunit A, domain 1"/>
    <property type="match status" value="1"/>
</dbReference>
<dbReference type="Proteomes" id="UP001408789">
    <property type="component" value="Unassembled WGS sequence"/>
</dbReference>
<dbReference type="GO" id="GO:0005524">
    <property type="term" value="F:ATP binding"/>
    <property type="evidence" value="ECO:0007669"/>
    <property type="project" value="UniProtKB-UniRule"/>
</dbReference>
<dbReference type="Gene3D" id="2.40.70.10">
    <property type="entry name" value="Acid Proteases"/>
    <property type="match status" value="1"/>
</dbReference>
<keyword evidence="20" id="KW-0863">Zinc-finger</keyword>
<dbReference type="Gene3D" id="3.30.200.20">
    <property type="entry name" value="Phosphorylase Kinase, domain 1"/>
    <property type="match status" value="1"/>
</dbReference>
<dbReference type="EMBL" id="JBCNJP010000012">
    <property type="protein sequence ID" value="KAK9070054.1"/>
    <property type="molecule type" value="Genomic_DNA"/>
</dbReference>
<keyword evidence="15" id="KW-0229">DNA integration</keyword>
<evidence type="ECO:0000256" key="18">
    <source>
        <dbReference type="ARBA" id="ARBA00023125"/>
    </source>
</evidence>
<dbReference type="CDD" id="cd09274">
    <property type="entry name" value="RNase_HI_RT_Ty3"/>
    <property type="match status" value="1"/>
</dbReference>
<keyword evidence="3" id="KW-0645">Protease</keyword>
<protein>
    <recommendedName>
        <fullName evidence="1">RNA-directed DNA polymerase</fullName>
        <ecNumber evidence="1">2.7.7.49</ecNumber>
    </recommendedName>
</protein>
<evidence type="ECO:0000256" key="7">
    <source>
        <dbReference type="ARBA" id="ARBA00022723"/>
    </source>
</evidence>
<dbReference type="CDD" id="cd01647">
    <property type="entry name" value="RT_LTR"/>
    <property type="match status" value="1"/>
</dbReference>
<feature type="region of interest" description="Disordered" evidence="22">
    <location>
        <begin position="2112"/>
        <end position="2137"/>
    </location>
</feature>
<keyword evidence="8 21" id="KW-0547">Nucleotide-binding</keyword>
<dbReference type="InterPro" id="IPR043128">
    <property type="entry name" value="Rev_trsase/Diguanyl_cyclase"/>
</dbReference>
<keyword evidence="4" id="KW-0808">Transferase</keyword>
<dbReference type="FunFam" id="3.10.20.370:FF:000001">
    <property type="entry name" value="Retrovirus-related Pol polyprotein from transposon 17.6-like protein"/>
    <property type="match status" value="1"/>
</dbReference>
<dbReference type="InterPro" id="IPR043502">
    <property type="entry name" value="DNA/RNA_pol_sf"/>
</dbReference>
<dbReference type="GO" id="GO:0008270">
    <property type="term" value="F:zinc ion binding"/>
    <property type="evidence" value="ECO:0007669"/>
    <property type="project" value="UniProtKB-KW"/>
</dbReference>
<dbReference type="GO" id="GO:0015074">
    <property type="term" value="P:DNA integration"/>
    <property type="evidence" value="ECO:0007669"/>
    <property type="project" value="UniProtKB-KW"/>
</dbReference>
<name>A0AAP0D809_9ASTR</name>
<dbReference type="InterPro" id="IPR050951">
    <property type="entry name" value="Retrovirus_Pol_polyprotein"/>
</dbReference>
<evidence type="ECO:0000256" key="3">
    <source>
        <dbReference type="ARBA" id="ARBA00022670"/>
    </source>
</evidence>
<dbReference type="Pfam" id="PF00078">
    <property type="entry name" value="RVT_1"/>
    <property type="match status" value="1"/>
</dbReference>
<dbReference type="InterPro" id="IPR011009">
    <property type="entry name" value="Kinase-like_dom_sf"/>
</dbReference>
<organism evidence="28 29">
    <name type="scientific">Deinandra increscens subsp. villosa</name>
    <dbReference type="NCBI Taxonomy" id="3103831"/>
    <lineage>
        <taxon>Eukaryota</taxon>
        <taxon>Viridiplantae</taxon>
        <taxon>Streptophyta</taxon>
        <taxon>Embryophyta</taxon>
        <taxon>Tracheophyta</taxon>
        <taxon>Spermatophyta</taxon>
        <taxon>Magnoliopsida</taxon>
        <taxon>eudicotyledons</taxon>
        <taxon>Gunneridae</taxon>
        <taxon>Pentapetalae</taxon>
        <taxon>asterids</taxon>
        <taxon>campanulids</taxon>
        <taxon>Asterales</taxon>
        <taxon>Asteraceae</taxon>
        <taxon>Asteroideae</taxon>
        <taxon>Heliantheae alliance</taxon>
        <taxon>Madieae</taxon>
        <taxon>Madiinae</taxon>
        <taxon>Deinandra</taxon>
    </lineage>
</organism>
<keyword evidence="17" id="KW-0239">DNA-directed DNA polymerase</keyword>
<keyword evidence="10" id="KW-0255">Endonuclease</keyword>
<evidence type="ECO:0000256" key="15">
    <source>
        <dbReference type="ARBA" id="ARBA00022908"/>
    </source>
</evidence>
<dbReference type="InterPro" id="IPR000477">
    <property type="entry name" value="RT_dom"/>
</dbReference>
<keyword evidence="23" id="KW-0812">Transmembrane</keyword>
<evidence type="ECO:0000256" key="10">
    <source>
        <dbReference type="ARBA" id="ARBA00022759"/>
    </source>
</evidence>
<dbReference type="PROSITE" id="PS50994">
    <property type="entry name" value="INTEGRASE"/>
    <property type="match status" value="1"/>
</dbReference>
<dbReference type="InterPro" id="IPR001878">
    <property type="entry name" value="Znf_CCHC"/>
</dbReference>
<dbReference type="CDD" id="cd00303">
    <property type="entry name" value="retropepsin_like"/>
    <property type="match status" value="1"/>
</dbReference>
<evidence type="ECO:0000259" key="24">
    <source>
        <dbReference type="PROSITE" id="PS50011"/>
    </source>
</evidence>
<dbReference type="Pfam" id="PF19259">
    <property type="entry name" value="Ty3_capsid"/>
    <property type="match status" value="1"/>
</dbReference>
<dbReference type="GO" id="GO:0003964">
    <property type="term" value="F:RNA-directed DNA polymerase activity"/>
    <property type="evidence" value="ECO:0007669"/>
    <property type="project" value="UniProtKB-KW"/>
</dbReference>
<evidence type="ECO:0000256" key="23">
    <source>
        <dbReference type="SAM" id="Phobius"/>
    </source>
</evidence>
<dbReference type="SUPFAM" id="SSF56112">
    <property type="entry name" value="Protein kinase-like (PK-like)"/>
    <property type="match status" value="1"/>
</dbReference>
<feature type="region of interest" description="Disordered" evidence="22">
    <location>
        <begin position="1723"/>
        <end position="1746"/>
    </location>
</feature>
<dbReference type="InterPro" id="IPR017441">
    <property type="entry name" value="Protein_kinase_ATP_BS"/>
</dbReference>
<evidence type="ECO:0000256" key="14">
    <source>
        <dbReference type="ARBA" id="ARBA00022842"/>
    </source>
</evidence>
<evidence type="ECO:0000259" key="26">
    <source>
        <dbReference type="PROSITE" id="PS50878"/>
    </source>
</evidence>
<keyword evidence="20" id="KW-0862">Zinc</keyword>
<feature type="domain" description="Integrase catalytic" evidence="27">
    <location>
        <begin position="1090"/>
        <end position="1253"/>
    </location>
</feature>
<evidence type="ECO:0000256" key="17">
    <source>
        <dbReference type="ARBA" id="ARBA00022932"/>
    </source>
</evidence>
<feature type="compositionally biased region" description="Basic and acidic residues" evidence="22">
    <location>
        <begin position="262"/>
        <end position="272"/>
    </location>
</feature>
<dbReference type="PROSITE" id="PS50878">
    <property type="entry name" value="RT_POL"/>
    <property type="match status" value="1"/>
</dbReference>
<feature type="binding site" evidence="21">
    <location>
        <position position="1856"/>
    </location>
    <ligand>
        <name>ATP</name>
        <dbReference type="ChEBI" id="CHEBI:30616"/>
    </ligand>
</feature>
<keyword evidence="2" id="KW-0723">Serine/threonine-protein kinase</keyword>
<dbReference type="PANTHER" id="PTHR37984:SF5">
    <property type="entry name" value="PROTEIN NYNRIN-LIKE"/>
    <property type="match status" value="1"/>
</dbReference>
<dbReference type="GO" id="GO:0003677">
    <property type="term" value="F:DNA binding"/>
    <property type="evidence" value="ECO:0007669"/>
    <property type="project" value="UniProtKB-KW"/>
</dbReference>
<dbReference type="Gene3D" id="1.10.510.10">
    <property type="entry name" value="Transferase(Phosphotransferase) domain 1"/>
    <property type="match status" value="1"/>
</dbReference>
<evidence type="ECO:0000256" key="13">
    <source>
        <dbReference type="ARBA" id="ARBA00022840"/>
    </source>
</evidence>